<dbReference type="AlphaFoldDB" id="A0A934HKT3"/>
<organism evidence="1 2">
    <name type="scientific">Pontibaca salina</name>
    <dbReference type="NCBI Taxonomy" id="2795731"/>
    <lineage>
        <taxon>Bacteria</taxon>
        <taxon>Pseudomonadati</taxon>
        <taxon>Pseudomonadota</taxon>
        <taxon>Alphaproteobacteria</taxon>
        <taxon>Rhodobacterales</taxon>
        <taxon>Roseobacteraceae</taxon>
        <taxon>Pontibaca</taxon>
    </lineage>
</organism>
<name>A0A934HKT3_9RHOB</name>
<dbReference type="RefSeq" id="WP_198686045.1">
    <property type="nucleotide sequence ID" value="NZ_JAEIJD010000006.1"/>
</dbReference>
<protein>
    <submittedName>
        <fullName evidence="1">Uncharacterized protein</fullName>
    </submittedName>
</protein>
<comment type="caution">
    <text evidence="1">The sequence shown here is derived from an EMBL/GenBank/DDBJ whole genome shotgun (WGS) entry which is preliminary data.</text>
</comment>
<dbReference type="EMBL" id="JAEIJD010000006">
    <property type="protein sequence ID" value="MBI6630019.1"/>
    <property type="molecule type" value="Genomic_DNA"/>
</dbReference>
<dbReference type="Proteomes" id="UP000613255">
    <property type="component" value="Unassembled WGS sequence"/>
</dbReference>
<sequence length="125" mass="14290">MLVKSQEAIDRKPIPKRRLLHNAENPHRQPSVNYLFHCKKTLGGFRPSGRVGSSIFCFHPFLLKNKKRGAFLRIFPLFLRFHRTKSQVFRQLPTATHAELAKIRAGGLKMGPEADPPINSVDFTD</sequence>
<keyword evidence="2" id="KW-1185">Reference proteome</keyword>
<accession>A0A934HKT3</accession>
<reference evidence="1" key="1">
    <citation type="submission" date="2020-12" db="EMBL/GenBank/DDBJ databases">
        <title>Pontibaca salina gen. nov., sp. nov., isolated from marine sediment.</title>
        <authorList>
            <person name="Bo J."/>
            <person name="Wang S."/>
            <person name="Song X."/>
            <person name="Du Z."/>
        </authorList>
    </citation>
    <scope>NUCLEOTIDE SEQUENCE</scope>
    <source>
        <strain evidence="1">S1109L</strain>
    </source>
</reference>
<evidence type="ECO:0000313" key="2">
    <source>
        <dbReference type="Proteomes" id="UP000613255"/>
    </source>
</evidence>
<gene>
    <name evidence="1" type="ORF">JAO82_08990</name>
</gene>
<proteinExistence type="predicted"/>
<evidence type="ECO:0000313" key="1">
    <source>
        <dbReference type="EMBL" id="MBI6630019.1"/>
    </source>
</evidence>